<dbReference type="Proteomes" id="UP000323506">
    <property type="component" value="Chromosome A10"/>
</dbReference>
<organism evidence="1 2">
    <name type="scientific">Gossypium darwinii</name>
    <name type="common">Darwin's cotton</name>
    <name type="synonym">Gossypium barbadense var. darwinii</name>
    <dbReference type="NCBI Taxonomy" id="34276"/>
    <lineage>
        <taxon>Eukaryota</taxon>
        <taxon>Viridiplantae</taxon>
        <taxon>Streptophyta</taxon>
        <taxon>Embryophyta</taxon>
        <taxon>Tracheophyta</taxon>
        <taxon>Spermatophyta</taxon>
        <taxon>Magnoliopsida</taxon>
        <taxon>eudicotyledons</taxon>
        <taxon>Gunneridae</taxon>
        <taxon>Pentapetalae</taxon>
        <taxon>rosids</taxon>
        <taxon>malvids</taxon>
        <taxon>Malvales</taxon>
        <taxon>Malvaceae</taxon>
        <taxon>Malvoideae</taxon>
        <taxon>Gossypium</taxon>
    </lineage>
</organism>
<gene>
    <name evidence="1" type="ORF">ES288_A10G123100v1</name>
</gene>
<protein>
    <submittedName>
        <fullName evidence="1">Uncharacterized protein</fullName>
    </submittedName>
</protein>
<proteinExistence type="predicted"/>
<evidence type="ECO:0000313" key="1">
    <source>
        <dbReference type="EMBL" id="TYG98515.1"/>
    </source>
</evidence>
<keyword evidence="2" id="KW-1185">Reference proteome</keyword>
<dbReference type="AlphaFoldDB" id="A0A5D2EYI4"/>
<reference evidence="1 2" key="1">
    <citation type="submission" date="2019-06" db="EMBL/GenBank/DDBJ databases">
        <title>WGS assembly of Gossypium darwinii.</title>
        <authorList>
            <person name="Chen Z.J."/>
            <person name="Sreedasyam A."/>
            <person name="Ando A."/>
            <person name="Song Q."/>
            <person name="De L."/>
            <person name="Hulse-Kemp A."/>
            <person name="Ding M."/>
            <person name="Ye W."/>
            <person name="Kirkbride R."/>
            <person name="Jenkins J."/>
            <person name="Plott C."/>
            <person name="Lovell J."/>
            <person name="Lin Y.-M."/>
            <person name="Vaughn R."/>
            <person name="Liu B."/>
            <person name="Li W."/>
            <person name="Simpson S."/>
            <person name="Scheffler B."/>
            <person name="Saski C."/>
            <person name="Grover C."/>
            <person name="Hu G."/>
            <person name="Conover J."/>
            <person name="Carlson J."/>
            <person name="Shu S."/>
            <person name="Boston L."/>
            <person name="Williams M."/>
            <person name="Peterson D."/>
            <person name="Mcgee K."/>
            <person name="Jones D."/>
            <person name="Wendel J."/>
            <person name="Stelly D."/>
            <person name="Grimwood J."/>
            <person name="Schmutz J."/>
        </authorList>
    </citation>
    <scope>NUCLEOTIDE SEQUENCE [LARGE SCALE GENOMIC DNA]</scope>
    <source>
        <strain evidence="1">1808015.09</strain>
    </source>
</reference>
<dbReference type="EMBL" id="CM017697">
    <property type="protein sequence ID" value="TYG98515.1"/>
    <property type="molecule type" value="Genomic_DNA"/>
</dbReference>
<evidence type="ECO:0000313" key="2">
    <source>
        <dbReference type="Proteomes" id="UP000323506"/>
    </source>
</evidence>
<name>A0A5D2EYI4_GOSDA</name>
<sequence length="111" mass="12098">MVRGPVGPSRHLTTLNGDRRREICTLADPAWVLTLRTSDFSPYTPSRRKEGPKPNNHLFKVLISFLCIQYAKMCTGCGLASYRSCAGAGVVADGTERTALRGSATAQRREG</sequence>
<accession>A0A5D2EYI4</accession>